<comment type="caution">
    <text evidence="2">The sequence shown here is derived from an EMBL/GenBank/DDBJ whole genome shotgun (WGS) entry which is preliminary data.</text>
</comment>
<dbReference type="Pfam" id="PF15527">
    <property type="entry name" value="Ntox22"/>
    <property type="match status" value="1"/>
</dbReference>
<sequence>MTDLYNRSVHDGSVPKDLVSQICGAGAQCSEAVLQAAIQAQSANADAAAATLQPNYATVGGGVLSATGSIAANLYDGSVYASGGIAQANPSATSWIPGGSAALGWIIASSNAQLTNAFLNGDANQFFVSLPTPFGANVYAAMTHAYGGATAIELGVSPPGSKTFGVVPWSHAKQIGGKSK</sequence>
<evidence type="ECO:0000313" key="2">
    <source>
        <dbReference type="EMBL" id="MDT8836641.1"/>
    </source>
</evidence>
<proteinExistence type="predicted"/>
<reference evidence="2" key="1">
    <citation type="submission" date="2022-08" db="EMBL/GenBank/DDBJ databases">
        <authorList>
            <person name="Kim S.-J."/>
        </authorList>
    </citation>
    <scope>NUCLEOTIDE SEQUENCE</scope>
    <source>
        <strain evidence="2">KJ</strain>
    </source>
</reference>
<dbReference type="Proteomes" id="UP001246473">
    <property type="component" value="Unassembled WGS sequence"/>
</dbReference>
<evidence type="ECO:0000313" key="3">
    <source>
        <dbReference type="Proteomes" id="UP001246473"/>
    </source>
</evidence>
<evidence type="ECO:0000259" key="1">
    <source>
        <dbReference type="Pfam" id="PF15527"/>
    </source>
</evidence>
<organism evidence="2 3">
    <name type="scientific">Paraburkholderia fungorum</name>
    <dbReference type="NCBI Taxonomy" id="134537"/>
    <lineage>
        <taxon>Bacteria</taxon>
        <taxon>Pseudomonadati</taxon>
        <taxon>Pseudomonadota</taxon>
        <taxon>Betaproteobacteria</taxon>
        <taxon>Burkholderiales</taxon>
        <taxon>Burkholderiaceae</taxon>
        <taxon>Paraburkholderia</taxon>
    </lineage>
</organism>
<dbReference type="InterPro" id="IPR029116">
    <property type="entry name" value="Ntox22"/>
</dbReference>
<dbReference type="RefSeq" id="WP_167440571.1">
    <property type="nucleotide sequence ID" value="NZ_JANSLM010000001.1"/>
</dbReference>
<protein>
    <submittedName>
        <fullName evidence="2">Polymorphic toxin type 22 domain-containing protein</fullName>
    </submittedName>
</protein>
<accession>A0AAP5Q365</accession>
<dbReference type="EMBL" id="JANSLM010000001">
    <property type="protein sequence ID" value="MDT8836641.1"/>
    <property type="molecule type" value="Genomic_DNA"/>
</dbReference>
<name>A0AAP5Q365_9BURK</name>
<dbReference type="AlphaFoldDB" id="A0AAP5Q365"/>
<feature type="domain" description="Bacterial toxin 22" evidence="1">
    <location>
        <begin position="52"/>
        <end position="180"/>
    </location>
</feature>
<gene>
    <name evidence="2" type="ORF">ParKJ_04375</name>
</gene>